<reference evidence="1 2" key="1">
    <citation type="submission" date="2015-03" db="EMBL/GenBank/DDBJ databases">
        <authorList>
            <person name="Xie B.-B."/>
            <person name="Rong J.-C."/>
            <person name="Qin Q.-L."/>
            <person name="Zhang Y.-Z."/>
        </authorList>
    </citation>
    <scope>NUCLEOTIDE SEQUENCE [LARGE SCALE GENOMIC DNA]</scope>
    <source>
        <strain evidence="1 2">KMM 661</strain>
    </source>
</reference>
<evidence type="ECO:0000313" key="1">
    <source>
        <dbReference type="EMBL" id="ASM53079.1"/>
    </source>
</evidence>
<dbReference type="Proteomes" id="UP000198329">
    <property type="component" value="Chromosome I"/>
</dbReference>
<accession>A0AAC9UGN6</accession>
<proteinExistence type="predicted"/>
<gene>
    <name evidence="1" type="ORF">PNIG_a0820</name>
</gene>
<dbReference type="RefSeq" id="WP_256620747.1">
    <property type="nucleotide sequence ID" value="NZ_UGUD01000001.1"/>
</dbReference>
<keyword evidence="2" id="KW-1185">Reference proteome</keyword>
<dbReference type="AlphaFoldDB" id="A0AAC9UGN6"/>
<protein>
    <submittedName>
        <fullName evidence="1">Uncharacterized protein</fullName>
    </submittedName>
</protein>
<evidence type="ECO:0000313" key="2">
    <source>
        <dbReference type="Proteomes" id="UP000198329"/>
    </source>
</evidence>
<dbReference type="EMBL" id="CP011036">
    <property type="protein sequence ID" value="ASM53079.1"/>
    <property type="molecule type" value="Genomic_DNA"/>
</dbReference>
<organism evidence="1 2">
    <name type="scientific">Pseudoalteromonas nigrifaciens</name>
    <dbReference type="NCBI Taxonomy" id="28109"/>
    <lineage>
        <taxon>Bacteria</taxon>
        <taxon>Pseudomonadati</taxon>
        <taxon>Pseudomonadota</taxon>
        <taxon>Gammaproteobacteria</taxon>
        <taxon>Alteromonadales</taxon>
        <taxon>Pseudoalteromonadaceae</taxon>
        <taxon>Pseudoalteromonas</taxon>
    </lineage>
</organism>
<name>A0AAC9UGN6_9GAMM</name>
<dbReference type="KEGG" id="png:PNIG_a0820"/>
<sequence>MDKSDNENIAHTVKLYLFEAKDHPINDECRKYKSKRAIKPTYQY</sequence>